<dbReference type="EMBL" id="JAWDGP010001251">
    <property type="protein sequence ID" value="KAK3793410.1"/>
    <property type="molecule type" value="Genomic_DNA"/>
</dbReference>
<proteinExistence type="predicted"/>
<reference evidence="1" key="1">
    <citation type="journal article" date="2023" name="G3 (Bethesda)">
        <title>A reference genome for the long-term kleptoplast-retaining sea slug Elysia crispata morphotype clarki.</title>
        <authorList>
            <person name="Eastman K.E."/>
            <person name="Pendleton A.L."/>
            <person name="Shaikh M.A."/>
            <person name="Suttiyut T."/>
            <person name="Ogas R."/>
            <person name="Tomko P."/>
            <person name="Gavelis G."/>
            <person name="Widhalm J.R."/>
            <person name="Wisecaver J.H."/>
        </authorList>
    </citation>
    <scope>NUCLEOTIDE SEQUENCE</scope>
    <source>
        <strain evidence="1">ECLA1</strain>
    </source>
</reference>
<evidence type="ECO:0000313" key="1">
    <source>
        <dbReference type="EMBL" id="KAK3793410.1"/>
    </source>
</evidence>
<comment type="caution">
    <text evidence="1">The sequence shown here is derived from an EMBL/GenBank/DDBJ whole genome shotgun (WGS) entry which is preliminary data.</text>
</comment>
<dbReference type="Proteomes" id="UP001283361">
    <property type="component" value="Unassembled WGS sequence"/>
</dbReference>
<dbReference type="AlphaFoldDB" id="A0AAE1E4N8"/>
<organism evidence="1 2">
    <name type="scientific">Elysia crispata</name>
    <name type="common">lettuce slug</name>
    <dbReference type="NCBI Taxonomy" id="231223"/>
    <lineage>
        <taxon>Eukaryota</taxon>
        <taxon>Metazoa</taxon>
        <taxon>Spiralia</taxon>
        <taxon>Lophotrochozoa</taxon>
        <taxon>Mollusca</taxon>
        <taxon>Gastropoda</taxon>
        <taxon>Heterobranchia</taxon>
        <taxon>Euthyneura</taxon>
        <taxon>Panpulmonata</taxon>
        <taxon>Sacoglossa</taxon>
        <taxon>Placobranchoidea</taxon>
        <taxon>Plakobranchidae</taxon>
        <taxon>Elysia</taxon>
    </lineage>
</organism>
<gene>
    <name evidence="1" type="ORF">RRG08_039216</name>
</gene>
<sequence length="77" mass="8143">MILVGKPGDGVINVLTNFSNCPSVCDLGFLWVSDGMMIERLGAGGHGRSADLAVMTAWNVRRGELLQLDLVCVPPTG</sequence>
<protein>
    <submittedName>
        <fullName evidence="1">Uncharacterized protein</fullName>
    </submittedName>
</protein>
<name>A0AAE1E4N8_9GAST</name>
<keyword evidence="2" id="KW-1185">Reference proteome</keyword>
<accession>A0AAE1E4N8</accession>
<evidence type="ECO:0000313" key="2">
    <source>
        <dbReference type="Proteomes" id="UP001283361"/>
    </source>
</evidence>